<gene>
    <name evidence="8" type="ORF">HJA_14925</name>
</gene>
<dbReference type="CDD" id="cd07560">
    <property type="entry name" value="Peptidase_S41_CPP"/>
    <property type="match status" value="1"/>
</dbReference>
<evidence type="ECO:0000256" key="5">
    <source>
        <dbReference type="RuleBase" id="RU004404"/>
    </source>
</evidence>
<dbReference type="NCBIfam" id="TIGR00225">
    <property type="entry name" value="prc"/>
    <property type="match status" value="1"/>
</dbReference>
<dbReference type="FunFam" id="3.90.226.10:FF:000029">
    <property type="entry name" value="Peptidase, S41 family"/>
    <property type="match status" value="1"/>
</dbReference>
<evidence type="ECO:0000256" key="2">
    <source>
        <dbReference type="ARBA" id="ARBA00022670"/>
    </source>
</evidence>
<keyword evidence="4 5" id="KW-0720">Serine protease</keyword>
<dbReference type="Pfam" id="PF03572">
    <property type="entry name" value="Peptidase_S41"/>
    <property type="match status" value="1"/>
</dbReference>
<dbReference type="STRING" id="1280952.HJA_14925"/>
<dbReference type="GO" id="GO:0006508">
    <property type="term" value="P:proteolysis"/>
    <property type="evidence" value="ECO:0007669"/>
    <property type="project" value="UniProtKB-KW"/>
</dbReference>
<dbReference type="AlphaFoldDB" id="A0A059F7T4"/>
<feature type="domain" description="PDZ" evidence="7">
    <location>
        <begin position="99"/>
        <end position="165"/>
    </location>
</feature>
<dbReference type="PROSITE" id="PS50106">
    <property type="entry name" value="PDZ"/>
    <property type="match status" value="1"/>
</dbReference>
<dbReference type="InterPro" id="IPR029045">
    <property type="entry name" value="ClpP/crotonase-like_dom_sf"/>
</dbReference>
<dbReference type="Gene3D" id="3.30.750.44">
    <property type="match status" value="1"/>
</dbReference>
<name>A0A059F7T4_9PROT</name>
<dbReference type="SUPFAM" id="SSF50156">
    <property type="entry name" value="PDZ domain-like"/>
    <property type="match status" value="1"/>
</dbReference>
<evidence type="ECO:0000256" key="1">
    <source>
        <dbReference type="ARBA" id="ARBA00009179"/>
    </source>
</evidence>
<comment type="similarity">
    <text evidence="1 5">Belongs to the peptidase S41A family.</text>
</comment>
<dbReference type="InterPro" id="IPR004447">
    <property type="entry name" value="Peptidase_S41A"/>
</dbReference>
<dbReference type="PATRIC" id="fig|1280952.3.peg.2986"/>
<dbReference type="Proteomes" id="UP000024816">
    <property type="component" value="Unassembled WGS sequence"/>
</dbReference>
<accession>A0A059F7T4</accession>
<dbReference type="SMART" id="SM00245">
    <property type="entry name" value="TSPc"/>
    <property type="match status" value="1"/>
</dbReference>
<dbReference type="InterPro" id="IPR005151">
    <property type="entry name" value="Tail-specific_protease"/>
</dbReference>
<dbReference type="Gene3D" id="2.30.42.10">
    <property type="match status" value="1"/>
</dbReference>
<dbReference type="GO" id="GO:0008236">
    <property type="term" value="F:serine-type peptidase activity"/>
    <property type="evidence" value="ECO:0007669"/>
    <property type="project" value="UniProtKB-KW"/>
</dbReference>
<dbReference type="InterPro" id="IPR041489">
    <property type="entry name" value="PDZ_6"/>
</dbReference>
<dbReference type="Pfam" id="PF17820">
    <property type="entry name" value="PDZ_6"/>
    <property type="match status" value="1"/>
</dbReference>
<evidence type="ECO:0000259" key="7">
    <source>
        <dbReference type="PROSITE" id="PS50106"/>
    </source>
</evidence>
<dbReference type="Gene3D" id="3.90.226.10">
    <property type="entry name" value="2-enoyl-CoA Hydratase, Chain A, domain 1"/>
    <property type="match status" value="1"/>
</dbReference>
<keyword evidence="3 5" id="KW-0378">Hydrolase</keyword>
<evidence type="ECO:0000313" key="9">
    <source>
        <dbReference type="Proteomes" id="UP000024816"/>
    </source>
</evidence>
<dbReference type="GO" id="GO:0007165">
    <property type="term" value="P:signal transduction"/>
    <property type="evidence" value="ECO:0007669"/>
    <property type="project" value="TreeGrafter"/>
</dbReference>
<evidence type="ECO:0000256" key="6">
    <source>
        <dbReference type="SAM" id="MobiDB-lite"/>
    </source>
</evidence>
<keyword evidence="9" id="KW-1185">Reference proteome</keyword>
<dbReference type="InterPro" id="IPR036034">
    <property type="entry name" value="PDZ_sf"/>
</dbReference>
<dbReference type="SMART" id="SM00228">
    <property type="entry name" value="PDZ"/>
    <property type="match status" value="1"/>
</dbReference>
<dbReference type="FunFam" id="2.30.42.10:FF:000063">
    <property type="entry name" value="Peptidase, S41 family"/>
    <property type="match status" value="1"/>
</dbReference>
<evidence type="ECO:0000256" key="4">
    <source>
        <dbReference type="ARBA" id="ARBA00022825"/>
    </source>
</evidence>
<feature type="region of interest" description="Disordered" evidence="6">
    <location>
        <begin position="403"/>
        <end position="424"/>
    </location>
</feature>
<dbReference type="CDD" id="cd06782">
    <property type="entry name" value="cpPDZ_CPP-like"/>
    <property type="match status" value="1"/>
</dbReference>
<dbReference type="GO" id="GO:0030288">
    <property type="term" value="C:outer membrane-bounded periplasmic space"/>
    <property type="evidence" value="ECO:0007669"/>
    <property type="project" value="TreeGrafter"/>
</dbReference>
<keyword evidence="2 5" id="KW-0645">Protease</keyword>
<sequence>MKEVWNMRSLMIGTGVGLILGATAVGLSAIAAPQSAPPPSDPRTVTYQQLELFAEILARARQDYVTEIDEPEAMEAAINGMLTSLDPHSGYLNADDFKSMQVQTSGEYGGLGIEVTMEDGFVKVISPMDDTPASRAGIQPGDLITAINGQPIIGKTLNDAVKEMRGEQGTQIDITVLREGVDPFDVTLTREVIEQKSVTWELDEDDIGYIRISTFNERTTPLLEAAVNGISEETGGRPRGIVIDLRNNGGGLLDQAVSVSDMFLSGGEVVSTQGRRAADMESYMAHNGEVFKGVPMIVLINGGSASASEIVAGALQDRRRATIVGTTSFGKGSVQTVIPLGADRGALRLTTARYYTPSGHSIQALGIEPDVSISPARLTEEELAKIKRFSEADLPHALQNEEGAERRALQMPDEQPPEGYEGKDFQLERAKQMLKDGAITASNGLKRAG</sequence>
<evidence type="ECO:0000313" key="8">
    <source>
        <dbReference type="EMBL" id="KCZ86654.1"/>
    </source>
</evidence>
<dbReference type="EMBL" id="ARYJ01000012">
    <property type="protein sequence ID" value="KCZ86654.1"/>
    <property type="molecule type" value="Genomic_DNA"/>
</dbReference>
<dbReference type="InterPro" id="IPR001478">
    <property type="entry name" value="PDZ"/>
</dbReference>
<proteinExistence type="inferred from homology"/>
<comment type="caution">
    <text evidence="8">The sequence shown here is derived from an EMBL/GenBank/DDBJ whole genome shotgun (WGS) entry which is preliminary data.</text>
</comment>
<organism evidence="8 9">
    <name type="scientific">Hyphomonas jannaschiana VP2</name>
    <dbReference type="NCBI Taxonomy" id="1280952"/>
    <lineage>
        <taxon>Bacteria</taxon>
        <taxon>Pseudomonadati</taxon>
        <taxon>Pseudomonadota</taxon>
        <taxon>Alphaproteobacteria</taxon>
        <taxon>Hyphomonadales</taxon>
        <taxon>Hyphomonadaceae</taxon>
        <taxon>Hyphomonas</taxon>
    </lineage>
</organism>
<dbReference type="GO" id="GO:0004175">
    <property type="term" value="F:endopeptidase activity"/>
    <property type="evidence" value="ECO:0007669"/>
    <property type="project" value="TreeGrafter"/>
</dbReference>
<reference evidence="8 9" key="1">
    <citation type="journal article" date="2014" name="Antonie Van Leeuwenhoek">
        <title>Hyphomonas beringensis sp. nov. and Hyphomonas chukchiensis sp. nov., isolated from surface seawater of the Bering Sea and Chukchi Sea.</title>
        <authorList>
            <person name="Li C."/>
            <person name="Lai Q."/>
            <person name="Li G."/>
            <person name="Dong C."/>
            <person name="Wang J."/>
            <person name="Liao Y."/>
            <person name="Shao Z."/>
        </authorList>
    </citation>
    <scope>NUCLEOTIDE SEQUENCE [LARGE SCALE GENOMIC DNA]</scope>
    <source>
        <strain evidence="8 9">VP2</strain>
    </source>
</reference>
<protein>
    <submittedName>
        <fullName evidence="8">Carboxyl-terminal protease</fullName>
    </submittedName>
</protein>
<dbReference type="PANTHER" id="PTHR32060">
    <property type="entry name" value="TAIL-SPECIFIC PROTEASE"/>
    <property type="match status" value="1"/>
</dbReference>
<evidence type="ECO:0000256" key="3">
    <source>
        <dbReference type="ARBA" id="ARBA00022801"/>
    </source>
</evidence>
<dbReference type="eggNOG" id="COG0793">
    <property type="taxonomic scope" value="Bacteria"/>
</dbReference>
<dbReference type="SUPFAM" id="SSF52096">
    <property type="entry name" value="ClpP/crotonase"/>
    <property type="match status" value="1"/>
</dbReference>
<dbReference type="PANTHER" id="PTHR32060:SF30">
    <property type="entry name" value="CARBOXY-TERMINAL PROCESSING PROTEASE CTPA"/>
    <property type="match status" value="1"/>
</dbReference>